<keyword evidence="4 7" id="KW-0663">Pyridoxal phosphate</keyword>
<gene>
    <name evidence="7 8" type="primary">hemL</name>
    <name evidence="8" type="ORF">WKW79_14805</name>
</gene>
<dbReference type="NCBIfam" id="NF000818">
    <property type="entry name" value="PRK00062.1"/>
    <property type="match status" value="1"/>
</dbReference>
<comment type="cofactor">
    <cofactor evidence="1 7">
        <name>pyridoxal 5'-phosphate</name>
        <dbReference type="ChEBI" id="CHEBI:597326"/>
    </cofactor>
</comment>
<dbReference type="InterPro" id="IPR004639">
    <property type="entry name" value="4pyrrol_synth_GluAld_NH2Trfase"/>
</dbReference>
<evidence type="ECO:0000256" key="5">
    <source>
        <dbReference type="ARBA" id="ARBA00023235"/>
    </source>
</evidence>
<dbReference type="InterPro" id="IPR015421">
    <property type="entry name" value="PyrdxlP-dep_Trfase_major"/>
</dbReference>
<dbReference type="HAMAP" id="MF_00375">
    <property type="entry name" value="HemL_aminotrans_3"/>
    <property type="match status" value="1"/>
</dbReference>
<reference evidence="8 9" key="1">
    <citation type="submission" date="2024-03" db="EMBL/GenBank/DDBJ databases">
        <title>Novel species of the genus Variovorax.</title>
        <authorList>
            <person name="Liu Q."/>
            <person name="Xin Y.-H."/>
        </authorList>
    </citation>
    <scope>NUCLEOTIDE SEQUENCE [LARGE SCALE GENOMIC DNA]</scope>
    <source>
        <strain evidence="8 9">KACC 18901</strain>
    </source>
</reference>
<accession>A0ABU8X7L9</accession>
<dbReference type="Pfam" id="PF00202">
    <property type="entry name" value="Aminotran_3"/>
    <property type="match status" value="1"/>
</dbReference>
<dbReference type="InterPro" id="IPR049704">
    <property type="entry name" value="Aminotrans_3_PPA_site"/>
</dbReference>
<comment type="pathway">
    <text evidence="2">Porphyrin-containing compound metabolism; protoporphyrin-IX biosynthesis; 5-aminolevulinate from L-glutamyl-tRNA(Glu): step 2/2.</text>
</comment>
<dbReference type="GO" id="GO:0042286">
    <property type="term" value="F:glutamate-1-semialdehyde 2,1-aminomutase activity"/>
    <property type="evidence" value="ECO:0007669"/>
    <property type="project" value="UniProtKB-EC"/>
</dbReference>
<dbReference type="InterPro" id="IPR015422">
    <property type="entry name" value="PyrdxlP-dep_Trfase_small"/>
</dbReference>
<comment type="similarity">
    <text evidence="3 7">Belongs to the class-III pyridoxal-phosphate-dependent aminotransferase family. HemL subfamily.</text>
</comment>
<evidence type="ECO:0000256" key="7">
    <source>
        <dbReference type="HAMAP-Rule" id="MF_00375"/>
    </source>
</evidence>
<comment type="catalytic activity">
    <reaction evidence="7">
        <text>(S)-4-amino-5-oxopentanoate = 5-aminolevulinate</text>
        <dbReference type="Rhea" id="RHEA:14265"/>
        <dbReference type="ChEBI" id="CHEBI:57501"/>
        <dbReference type="ChEBI" id="CHEBI:356416"/>
        <dbReference type="EC" id="5.4.3.8"/>
    </reaction>
</comment>
<feature type="modified residue" description="N6-(pyridoxal phosphate)lysine" evidence="7">
    <location>
        <position position="266"/>
    </location>
</feature>
<dbReference type="Proteomes" id="UP001367030">
    <property type="component" value="Unassembled WGS sequence"/>
</dbReference>
<dbReference type="Gene3D" id="3.40.640.10">
    <property type="entry name" value="Type I PLP-dependent aspartate aminotransferase-like (Major domain)"/>
    <property type="match status" value="1"/>
</dbReference>
<comment type="caution">
    <text evidence="8">The sequence shown here is derived from an EMBL/GenBank/DDBJ whole genome shotgun (WGS) entry which is preliminary data.</text>
</comment>
<evidence type="ECO:0000256" key="4">
    <source>
        <dbReference type="ARBA" id="ARBA00022898"/>
    </source>
</evidence>
<evidence type="ECO:0000256" key="2">
    <source>
        <dbReference type="ARBA" id="ARBA00004819"/>
    </source>
</evidence>
<dbReference type="EC" id="5.4.3.8" evidence="7"/>
<dbReference type="RefSeq" id="WP_340335925.1">
    <property type="nucleotide sequence ID" value="NZ_JBBKZS010000005.1"/>
</dbReference>
<proteinExistence type="inferred from homology"/>
<dbReference type="SUPFAM" id="SSF53383">
    <property type="entry name" value="PLP-dependent transferases"/>
    <property type="match status" value="1"/>
</dbReference>
<keyword evidence="6 7" id="KW-0627">Porphyrin biosynthesis</keyword>
<dbReference type="EMBL" id="JBBKZS010000005">
    <property type="protein sequence ID" value="MEJ8855851.1"/>
    <property type="molecule type" value="Genomic_DNA"/>
</dbReference>
<organism evidence="8 9">
    <name type="scientific">Variovorax robiniae</name>
    <dbReference type="NCBI Taxonomy" id="1836199"/>
    <lineage>
        <taxon>Bacteria</taxon>
        <taxon>Pseudomonadati</taxon>
        <taxon>Pseudomonadota</taxon>
        <taxon>Betaproteobacteria</taxon>
        <taxon>Burkholderiales</taxon>
        <taxon>Comamonadaceae</taxon>
        <taxon>Variovorax</taxon>
    </lineage>
</organism>
<comment type="subunit">
    <text evidence="7">Homodimer.</text>
</comment>
<dbReference type="PROSITE" id="PS00600">
    <property type="entry name" value="AA_TRANSFER_CLASS_3"/>
    <property type="match status" value="1"/>
</dbReference>
<dbReference type="PANTHER" id="PTHR43713:SF3">
    <property type="entry name" value="GLUTAMATE-1-SEMIALDEHYDE 2,1-AMINOMUTASE 1, CHLOROPLASTIC-RELATED"/>
    <property type="match status" value="1"/>
</dbReference>
<dbReference type="NCBIfam" id="TIGR00713">
    <property type="entry name" value="hemL"/>
    <property type="match status" value="1"/>
</dbReference>
<name>A0ABU8X7L9_9BURK</name>
<evidence type="ECO:0000256" key="1">
    <source>
        <dbReference type="ARBA" id="ARBA00001933"/>
    </source>
</evidence>
<evidence type="ECO:0000313" key="8">
    <source>
        <dbReference type="EMBL" id="MEJ8855851.1"/>
    </source>
</evidence>
<evidence type="ECO:0000256" key="3">
    <source>
        <dbReference type="ARBA" id="ARBA00008981"/>
    </source>
</evidence>
<dbReference type="Gene3D" id="3.90.1150.10">
    <property type="entry name" value="Aspartate Aminotransferase, domain 1"/>
    <property type="match status" value="1"/>
</dbReference>
<sequence>MTDRNDTLFERARAVIPGGVNSPVRAFKAVGGTPRFIQRAQGAYFWDANDKRYIDYIGSWGPMILGHGHPAVVEAVQKAVLEGFSYGAPTEREIELAEAILALVPSMEMVRLVSSGTEAAMSALRLARGATGRKYIIKFEGCYHGHADALLVKAGSGLATFGNPTSAGVPPEVVQHTLVLEYNNLAQLEEAFALHGHELACLMIEAIAGNMNFVRATPAFAKRCRELCTQHGALLVFDEVMTGFRVGLHGAQGVLGITPDLTVLGKVIGGGMPLAAFGGPRAIMEQLAPLGPVYQAGTLSGNPVATACGLATLKEIAKPGFYEALGAKTQSLVAGLKSAAAAEGIPFSADSEGGMFGFFLFDQLPQNYAKVMTTDNAKFNTVFHGLLDRGVYIAPALYEAGFVSAAHSEEDIAATIEAARQVFKSL</sequence>
<dbReference type="CDD" id="cd00610">
    <property type="entry name" value="OAT_like"/>
    <property type="match status" value="1"/>
</dbReference>
<protein>
    <recommendedName>
        <fullName evidence="7">Glutamate-1-semialdehyde 2,1-aminomutase</fullName>
        <shortName evidence="7">GSA</shortName>
        <ecNumber evidence="7">5.4.3.8</ecNumber>
    </recommendedName>
    <alternativeName>
        <fullName evidence="7">Glutamate-1-semialdehyde aminotransferase</fullName>
        <shortName evidence="7">GSA-AT</shortName>
    </alternativeName>
</protein>
<comment type="subcellular location">
    <subcellularLocation>
        <location evidence="7">Cytoplasm</location>
    </subcellularLocation>
</comment>
<dbReference type="InterPro" id="IPR015424">
    <property type="entry name" value="PyrdxlP-dep_Trfase"/>
</dbReference>
<keyword evidence="7" id="KW-0963">Cytoplasm</keyword>
<keyword evidence="5 7" id="KW-0413">Isomerase</keyword>
<dbReference type="PANTHER" id="PTHR43713">
    <property type="entry name" value="GLUTAMATE-1-SEMIALDEHYDE 2,1-AMINOMUTASE"/>
    <property type="match status" value="1"/>
</dbReference>
<dbReference type="InterPro" id="IPR005814">
    <property type="entry name" value="Aminotrans_3"/>
</dbReference>
<evidence type="ECO:0000313" key="9">
    <source>
        <dbReference type="Proteomes" id="UP001367030"/>
    </source>
</evidence>
<evidence type="ECO:0000256" key="6">
    <source>
        <dbReference type="ARBA" id="ARBA00023244"/>
    </source>
</evidence>
<keyword evidence="9" id="KW-1185">Reference proteome</keyword>